<dbReference type="InterPro" id="IPR001753">
    <property type="entry name" value="Enoyl-CoA_hydra/iso"/>
</dbReference>
<gene>
    <name evidence="7" type="ORF">RGQ29_016760</name>
</gene>
<dbReference type="EC" id="5.3.3.8" evidence="5"/>
<proteinExistence type="inferred from homology"/>
<protein>
    <recommendedName>
        <fullName evidence="5">Delta(3)-Delta(2)-enoyl-CoA isomerase</fullName>
        <ecNumber evidence="5">5.3.3.8</ecNumber>
    </recommendedName>
</protein>
<evidence type="ECO:0000313" key="8">
    <source>
        <dbReference type="Proteomes" id="UP001324115"/>
    </source>
</evidence>
<reference evidence="7 8" key="1">
    <citation type="journal article" date="2023" name="G3 (Bethesda)">
        <title>A haplotype-resolved chromosome-scale genome for Quercus rubra L. provides insights into the genetics of adaptive traits for red oak species.</title>
        <authorList>
            <person name="Kapoor B."/>
            <person name="Jenkins J."/>
            <person name="Schmutz J."/>
            <person name="Zhebentyayeva T."/>
            <person name="Kuelheim C."/>
            <person name="Coggeshall M."/>
            <person name="Heim C."/>
            <person name="Lasky J.R."/>
            <person name="Leites L."/>
            <person name="Islam-Faridi N."/>
            <person name="Romero-Severson J."/>
            <person name="DeLeo V.L."/>
            <person name="Lucas S.M."/>
            <person name="Lazic D."/>
            <person name="Gailing O."/>
            <person name="Carlson J."/>
            <person name="Staton M."/>
        </authorList>
    </citation>
    <scope>NUCLEOTIDE SEQUENCE [LARGE SCALE GENOMIC DNA]</scope>
    <source>
        <strain evidence="7">Pseudo-F2</strain>
    </source>
</reference>
<dbReference type="PANTHER" id="PTHR11941:SF75">
    <property type="entry name" value="ENOYL-COA HYDRATASE_ISOMERASE FAMILY PROTEIN"/>
    <property type="match status" value="1"/>
</dbReference>
<comment type="pathway">
    <text evidence="3">Lipid metabolism; fatty acid beta-oxidation.</text>
</comment>
<dbReference type="Pfam" id="PF00378">
    <property type="entry name" value="ECH_1"/>
    <property type="match status" value="1"/>
</dbReference>
<evidence type="ECO:0000313" key="7">
    <source>
        <dbReference type="EMBL" id="KAK4592349.1"/>
    </source>
</evidence>
<dbReference type="GO" id="GO:0005777">
    <property type="term" value="C:peroxisome"/>
    <property type="evidence" value="ECO:0007669"/>
    <property type="project" value="TreeGrafter"/>
</dbReference>
<dbReference type="SUPFAM" id="SSF52096">
    <property type="entry name" value="ClpP/crotonase"/>
    <property type="match status" value="1"/>
</dbReference>
<evidence type="ECO:0000256" key="2">
    <source>
        <dbReference type="ARBA" id="ARBA00000765"/>
    </source>
</evidence>
<evidence type="ECO:0000256" key="3">
    <source>
        <dbReference type="ARBA" id="ARBA00005005"/>
    </source>
</evidence>
<comment type="catalytic activity">
    <reaction evidence="2">
        <text>a (3E)-enoyl-CoA = a 4-saturated (2E)-enoyl-CoA</text>
        <dbReference type="Rhea" id="RHEA:45228"/>
        <dbReference type="ChEBI" id="CHEBI:58521"/>
        <dbReference type="ChEBI" id="CHEBI:85097"/>
        <dbReference type="EC" id="5.3.3.8"/>
    </reaction>
</comment>
<dbReference type="GO" id="GO:0004165">
    <property type="term" value="F:delta(3)-delta(2)-enoyl-CoA isomerase activity"/>
    <property type="evidence" value="ECO:0007669"/>
    <property type="project" value="UniProtKB-EC"/>
</dbReference>
<evidence type="ECO:0000256" key="6">
    <source>
        <dbReference type="ARBA" id="ARBA00023098"/>
    </source>
</evidence>
<dbReference type="CDD" id="cd06558">
    <property type="entry name" value="crotonase-like"/>
    <property type="match status" value="1"/>
</dbReference>
<dbReference type="InterPro" id="IPR029045">
    <property type="entry name" value="ClpP/crotonase-like_dom_sf"/>
</dbReference>
<dbReference type="GO" id="GO:0006635">
    <property type="term" value="P:fatty acid beta-oxidation"/>
    <property type="evidence" value="ECO:0007669"/>
    <property type="project" value="TreeGrafter"/>
</dbReference>
<dbReference type="PANTHER" id="PTHR11941">
    <property type="entry name" value="ENOYL-COA HYDRATASE-RELATED"/>
    <property type="match status" value="1"/>
</dbReference>
<keyword evidence="6" id="KW-0443">Lipid metabolism</keyword>
<name>A0AAN7FL79_QUERU</name>
<evidence type="ECO:0000256" key="1">
    <source>
        <dbReference type="ARBA" id="ARBA00000452"/>
    </source>
</evidence>
<sequence length="260" mass="28553">MAIKTNKKIHEKNHKLTGHIKSLRLTITCTLEKHGSLFIPTLIGDDHEHRLGPSLIESLLSALSQVNSHAINGGSALITVAHGKFFCNGFDVPWGQSDACSRLHQMVESFRSVISALLSLPIPTIAAISGHAAAGGLVLALGHDYVLMRRDRGFLYMSEVDLAITLPDYVAALMRSKIGGSAARRDVLLRGMKVKGEEAVRMGIVDSTAYDSEKSVVEAAVRLGDRLAERRWNGEVYAEIRKSLYPEICGRIFFLNNNKY</sequence>
<evidence type="ECO:0000256" key="5">
    <source>
        <dbReference type="ARBA" id="ARBA00012064"/>
    </source>
</evidence>
<dbReference type="Proteomes" id="UP001324115">
    <property type="component" value="Unassembled WGS sequence"/>
</dbReference>
<comment type="catalytic activity">
    <reaction evidence="1">
        <text>a (3Z)-enoyl-CoA = a 4-saturated (2E)-enoyl-CoA</text>
        <dbReference type="Rhea" id="RHEA:45900"/>
        <dbReference type="ChEBI" id="CHEBI:85097"/>
        <dbReference type="ChEBI" id="CHEBI:85489"/>
        <dbReference type="EC" id="5.3.3.8"/>
    </reaction>
</comment>
<dbReference type="Gene3D" id="3.90.226.10">
    <property type="entry name" value="2-enoyl-CoA Hydratase, Chain A, domain 1"/>
    <property type="match status" value="1"/>
</dbReference>
<organism evidence="7 8">
    <name type="scientific">Quercus rubra</name>
    <name type="common">Northern red oak</name>
    <name type="synonym">Quercus borealis</name>
    <dbReference type="NCBI Taxonomy" id="3512"/>
    <lineage>
        <taxon>Eukaryota</taxon>
        <taxon>Viridiplantae</taxon>
        <taxon>Streptophyta</taxon>
        <taxon>Embryophyta</taxon>
        <taxon>Tracheophyta</taxon>
        <taxon>Spermatophyta</taxon>
        <taxon>Magnoliopsida</taxon>
        <taxon>eudicotyledons</taxon>
        <taxon>Gunneridae</taxon>
        <taxon>Pentapetalae</taxon>
        <taxon>rosids</taxon>
        <taxon>fabids</taxon>
        <taxon>Fagales</taxon>
        <taxon>Fagaceae</taxon>
        <taxon>Quercus</taxon>
    </lineage>
</organism>
<dbReference type="AlphaFoldDB" id="A0AAN7FL79"/>
<dbReference type="EMBL" id="JAXUIC010000004">
    <property type="protein sequence ID" value="KAK4592349.1"/>
    <property type="molecule type" value="Genomic_DNA"/>
</dbReference>
<dbReference type="FunFam" id="3.90.226.10:FF:000049">
    <property type="entry name" value="Enoyl-CoA delta isomerase 3"/>
    <property type="match status" value="1"/>
</dbReference>
<accession>A0AAN7FL79</accession>
<comment type="similarity">
    <text evidence="4">Belongs to the enoyl-CoA hydratase/isomerase family.</text>
</comment>
<keyword evidence="8" id="KW-1185">Reference proteome</keyword>
<evidence type="ECO:0000256" key="4">
    <source>
        <dbReference type="ARBA" id="ARBA00005254"/>
    </source>
</evidence>
<comment type="caution">
    <text evidence="7">The sequence shown here is derived from an EMBL/GenBank/DDBJ whole genome shotgun (WGS) entry which is preliminary data.</text>
</comment>